<dbReference type="Proteomes" id="UP000188342">
    <property type="component" value="Unassembled WGS sequence"/>
</dbReference>
<dbReference type="STRING" id="1255658.FM114_10670"/>
<reference evidence="1 2" key="1">
    <citation type="submission" date="2017-02" db="EMBL/GenBank/DDBJ databases">
        <authorList>
            <person name="Peterson S.W."/>
        </authorList>
    </citation>
    <scope>NUCLEOTIDE SEQUENCE [LARGE SCALE GENOMIC DNA]</scope>
    <source>
        <strain evidence="1 2">LSP_Lj1</strain>
    </source>
</reference>
<evidence type="ECO:0000313" key="1">
    <source>
        <dbReference type="EMBL" id="SJN37864.1"/>
    </source>
</evidence>
<evidence type="ECO:0000313" key="2">
    <source>
        <dbReference type="Proteomes" id="UP000188342"/>
    </source>
</evidence>
<sequence>MNAHLGVLWLPGGRMDAMVDAPAGNTVVTWEFGTTGETR</sequence>
<gene>
    <name evidence="1" type="ORF">FM114_10670</name>
</gene>
<organism evidence="1 2">
    <name type="scientific">Luteococcus japonicus LSP_Lj1</name>
    <dbReference type="NCBI Taxonomy" id="1255658"/>
    <lineage>
        <taxon>Bacteria</taxon>
        <taxon>Bacillati</taxon>
        <taxon>Actinomycetota</taxon>
        <taxon>Actinomycetes</taxon>
        <taxon>Propionibacteriales</taxon>
        <taxon>Propionibacteriaceae</taxon>
        <taxon>Luteococcus</taxon>
    </lineage>
</organism>
<proteinExistence type="predicted"/>
<dbReference type="EMBL" id="FUKQ01000040">
    <property type="protein sequence ID" value="SJN37864.1"/>
    <property type="molecule type" value="Genomic_DNA"/>
</dbReference>
<accession>A0A1R4K121</accession>
<keyword evidence="2" id="KW-1185">Reference proteome</keyword>
<dbReference type="AlphaFoldDB" id="A0A1R4K121"/>
<protein>
    <submittedName>
        <fullName evidence="1">Uncharacterized protein</fullName>
    </submittedName>
</protein>
<name>A0A1R4K121_9ACTN</name>